<dbReference type="EMBL" id="VFPP01000001">
    <property type="protein sequence ID" value="TQM81562.1"/>
    <property type="molecule type" value="Genomic_DNA"/>
</dbReference>
<dbReference type="CDD" id="cd06170">
    <property type="entry name" value="LuxR_C_like"/>
    <property type="match status" value="1"/>
</dbReference>
<gene>
    <name evidence="5" type="ORF">FHX81_3929</name>
</gene>
<comment type="caution">
    <text evidence="5">The sequence shown here is derived from an EMBL/GenBank/DDBJ whole genome shotgun (WGS) entry which is preliminary data.</text>
</comment>
<dbReference type="InterPro" id="IPR036388">
    <property type="entry name" value="WH-like_DNA-bd_sf"/>
</dbReference>
<dbReference type="GO" id="GO:0003677">
    <property type="term" value="F:DNA binding"/>
    <property type="evidence" value="ECO:0007669"/>
    <property type="project" value="UniProtKB-KW"/>
</dbReference>
<evidence type="ECO:0000313" key="5">
    <source>
        <dbReference type="EMBL" id="TQM81562.1"/>
    </source>
</evidence>
<reference evidence="5 6" key="1">
    <citation type="submission" date="2019-06" db="EMBL/GenBank/DDBJ databases">
        <title>Sequencing the genomes of 1000 actinobacteria strains.</title>
        <authorList>
            <person name="Klenk H.-P."/>
        </authorList>
    </citation>
    <scope>NUCLEOTIDE SEQUENCE [LARGE SCALE GENOMIC DNA]</scope>
    <source>
        <strain evidence="5 6">DSM 45456</strain>
    </source>
</reference>
<evidence type="ECO:0000256" key="1">
    <source>
        <dbReference type="ARBA" id="ARBA00023125"/>
    </source>
</evidence>
<dbReference type="InterPro" id="IPR001789">
    <property type="entry name" value="Sig_transdc_resp-reg_receiver"/>
</dbReference>
<dbReference type="GO" id="GO:0000160">
    <property type="term" value="P:phosphorelay signal transduction system"/>
    <property type="evidence" value="ECO:0007669"/>
    <property type="project" value="InterPro"/>
</dbReference>
<dbReference type="PRINTS" id="PR00038">
    <property type="entry name" value="HTHLUXR"/>
</dbReference>
<feature type="domain" description="HTH luxR-type" evidence="3">
    <location>
        <begin position="158"/>
        <end position="223"/>
    </location>
</feature>
<proteinExistence type="predicted"/>
<dbReference type="InterPro" id="IPR039420">
    <property type="entry name" value="WalR-like"/>
</dbReference>
<dbReference type="PROSITE" id="PS50043">
    <property type="entry name" value="HTH_LUXR_2"/>
    <property type="match status" value="1"/>
</dbReference>
<keyword evidence="6" id="KW-1185">Reference proteome</keyword>
<dbReference type="Gene3D" id="1.10.10.10">
    <property type="entry name" value="Winged helix-like DNA-binding domain superfamily/Winged helix DNA-binding domain"/>
    <property type="match status" value="1"/>
</dbReference>
<dbReference type="AlphaFoldDB" id="A0A543JFH0"/>
<dbReference type="InterPro" id="IPR000792">
    <property type="entry name" value="Tscrpt_reg_LuxR_C"/>
</dbReference>
<feature type="modified residue" description="4-aspartylphosphate" evidence="2">
    <location>
        <position position="85"/>
    </location>
</feature>
<dbReference type="InterPro" id="IPR011006">
    <property type="entry name" value="CheY-like_superfamily"/>
</dbReference>
<dbReference type="Gene3D" id="3.40.50.2300">
    <property type="match status" value="1"/>
</dbReference>
<dbReference type="Pfam" id="PF00196">
    <property type="entry name" value="GerE"/>
    <property type="match status" value="1"/>
</dbReference>
<keyword evidence="2" id="KW-0597">Phosphoprotein</keyword>
<dbReference type="InterPro" id="IPR016032">
    <property type="entry name" value="Sig_transdc_resp-reg_C-effctor"/>
</dbReference>
<dbReference type="PANTHER" id="PTHR43214">
    <property type="entry name" value="TWO-COMPONENT RESPONSE REGULATOR"/>
    <property type="match status" value="1"/>
</dbReference>
<feature type="domain" description="Response regulatory" evidence="4">
    <location>
        <begin position="34"/>
        <end position="152"/>
    </location>
</feature>
<evidence type="ECO:0000256" key="2">
    <source>
        <dbReference type="PROSITE-ProRule" id="PRU00169"/>
    </source>
</evidence>
<dbReference type="RefSeq" id="WP_141979507.1">
    <property type="nucleotide sequence ID" value="NZ_VFPP01000001.1"/>
</dbReference>
<evidence type="ECO:0000313" key="6">
    <source>
        <dbReference type="Proteomes" id="UP000316628"/>
    </source>
</evidence>
<dbReference type="GO" id="GO:0006355">
    <property type="term" value="P:regulation of DNA-templated transcription"/>
    <property type="evidence" value="ECO:0007669"/>
    <property type="project" value="InterPro"/>
</dbReference>
<dbReference type="PANTHER" id="PTHR43214:SF43">
    <property type="entry name" value="TWO-COMPONENT RESPONSE REGULATOR"/>
    <property type="match status" value="1"/>
</dbReference>
<name>A0A543JFH0_9PSEU</name>
<dbReference type="OrthoDB" id="9808843at2"/>
<keyword evidence="1 5" id="KW-0238">DNA-binding</keyword>
<dbReference type="PROSITE" id="PS50110">
    <property type="entry name" value="RESPONSE_REGULATORY"/>
    <property type="match status" value="1"/>
</dbReference>
<organism evidence="5 6">
    <name type="scientific">Saccharothrix saharensis</name>
    <dbReference type="NCBI Taxonomy" id="571190"/>
    <lineage>
        <taxon>Bacteria</taxon>
        <taxon>Bacillati</taxon>
        <taxon>Actinomycetota</taxon>
        <taxon>Actinomycetes</taxon>
        <taxon>Pseudonocardiales</taxon>
        <taxon>Pseudonocardiaceae</taxon>
        <taxon>Saccharothrix</taxon>
    </lineage>
</organism>
<protein>
    <submittedName>
        <fullName evidence="5">DNA-binding NarL/FixJ family response regulator</fullName>
    </submittedName>
</protein>
<evidence type="ECO:0000259" key="3">
    <source>
        <dbReference type="PROSITE" id="PS50043"/>
    </source>
</evidence>
<evidence type="ECO:0000259" key="4">
    <source>
        <dbReference type="PROSITE" id="PS50110"/>
    </source>
</evidence>
<dbReference type="SMART" id="SM00421">
    <property type="entry name" value="HTH_LUXR"/>
    <property type="match status" value="1"/>
</dbReference>
<dbReference type="Proteomes" id="UP000316628">
    <property type="component" value="Unassembled WGS sequence"/>
</dbReference>
<dbReference type="SUPFAM" id="SSF52172">
    <property type="entry name" value="CheY-like"/>
    <property type="match status" value="1"/>
</dbReference>
<sequence length="229" mass="24729">MRIALAFGAVKRGDRMFRDVPAHRTGKDGAATVGVVLGISDPVPLAGLVSVLKSASGVRVVGTADTVPAVERLIRVERPEVAVLDISMGEPLDLLRRVVELRGQHAGTVFTLFTSDAPSSELLSAANAAGVRSFLSNRDVASDVIGVVRSPLRLAVGGRVPEPSLTPRESDVLPLVADGWTDREIGERLRLAERSVKFHISNMLAKFNARNRAHLVYLSYRTRSFDLSR</sequence>
<dbReference type="SUPFAM" id="SSF46894">
    <property type="entry name" value="C-terminal effector domain of the bipartite response regulators"/>
    <property type="match status" value="1"/>
</dbReference>
<accession>A0A543JFH0</accession>